<feature type="compositionally biased region" description="Pro residues" evidence="1">
    <location>
        <begin position="330"/>
        <end position="340"/>
    </location>
</feature>
<dbReference type="OrthoDB" id="5964929at2759"/>
<feature type="compositionally biased region" description="Polar residues" evidence="1">
    <location>
        <begin position="820"/>
        <end position="837"/>
    </location>
</feature>
<feature type="compositionally biased region" description="Polar residues" evidence="1">
    <location>
        <begin position="102"/>
        <end position="115"/>
    </location>
</feature>
<feature type="compositionally biased region" description="Basic and acidic residues" evidence="1">
    <location>
        <begin position="501"/>
        <end position="518"/>
    </location>
</feature>
<feature type="compositionally biased region" description="Polar residues" evidence="1">
    <location>
        <begin position="640"/>
        <end position="655"/>
    </location>
</feature>
<dbReference type="EMBL" id="ML178834">
    <property type="protein sequence ID" value="TFK99304.1"/>
    <property type="molecule type" value="Genomic_DNA"/>
</dbReference>
<evidence type="ECO:0000259" key="2">
    <source>
        <dbReference type="PROSITE" id="PS50800"/>
    </source>
</evidence>
<feature type="compositionally biased region" description="Polar residues" evidence="1">
    <location>
        <begin position="699"/>
        <end position="722"/>
    </location>
</feature>
<feature type="region of interest" description="Disordered" evidence="1">
    <location>
        <begin position="49"/>
        <end position="115"/>
    </location>
</feature>
<feature type="compositionally biased region" description="Polar residues" evidence="1">
    <location>
        <begin position="347"/>
        <end position="359"/>
    </location>
</feature>
<feature type="region of interest" description="Disordered" evidence="1">
    <location>
        <begin position="754"/>
        <end position="793"/>
    </location>
</feature>
<feature type="compositionally biased region" description="Basic and acidic residues" evidence="1">
    <location>
        <begin position="883"/>
        <end position="893"/>
    </location>
</feature>
<dbReference type="InterPro" id="IPR003034">
    <property type="entry name" value="SAP_dom"/>
</dbReference>
<reference evidence="3 4" key="1">
    <citation type="journal article" date="2019" name="Nat. Ecol. Evol.">
        <title>Megaphylogeny resolves global patterns of mushroom evolution.</title>
        <authorList>
            <person name="Varga T."/>
            <person name="Krizsan K."/>
            <person name="Foldi C."/>
            <person name="Dima B."/>
            <person name="Sanchez-Garcia M."/>
            <person name="Sanchez-Ramirez S."/>
            <person name="Szollosi G.J."/>
            <person name="Szarkandi J.G."/>
            <person name="Papp V."/>
            <person name="Albert L."/>
            <person name="Andreopoulos W."/>
            <person name="Angelini C."/>
            <person name="Antonin V."/>
            <person name="Barry K.W."/>
            <person name="Bougher N.L."/>
            <person name="Buchanan P."/>
            <person name="Buyck B."/>
            <person name="Bense V."/>
            <person name="Catcheside P."/>
            <person name="Chovatia M."/>
            <person name="Cooper J."/>
            <person name="Damon W."/>
            <person name="Desjardin D."/>
            <person name="Finy P."/>
            <person name="Geml J."/>
            <person name="Haridas S."/>
            <person name="Hughes K."/>
            <person name="Justo A."/>
            <person name="Karasinski D."/>
            <person name="Kautmanova I."/>
            <person name="Kiss B."/>
            <person name="Kocsube S."/>
            <person name="Kotiranta H."/>
            <person name="LaButti K.M."/>
            <person name="Lechner B.E."/>
            <person name="Liimatainen K."/>
            <person name="Lipzen A."/>
            <person name="Lukacs Z."/>
            <person name="Mihaltcheva S."/>
            <person name="Morgado L.N."/>
            <person name="Niskanen T."/>
            <person name="Noordeloos M.E."/>
            <person name="Ohm R.A."/>
            <person name="Ortiz-Santana B."/>
            <person name="Ovrebo C."/>
            <person name="Racz N."/>
            <person name="Riley R."/>
            <person name="Savchenko A."/>
            <person name="Shiryaev A."/>
            <person name="Soop K."/>
            <person name="Spirin V."/>
            <person name="Szebenyi C."/>
            <person name="Tomsovsky M."/>
            <person name="Tulloss R.E."/>
            <person name="Uehling J."/>
            <person name="Grigoriev I.V."/>
            <person name="Vagvolgyi C."/>
            <person name="Papp T."/>
            <person name="Martin F.M."/>
            <person name="Miettinen O."/>
            <person name="Hibbett D.S."/>
            <person name="Nagy L.G."/>
        </authorList>
    </citation>
    <scope>NUCLEOTIDE SEQUENCE [LARGE SCALE GENOMIC DNA]</scope>
    <source>
        <strain evidence="3 4">CBS 309.79</strain>
    </source>
</reference>
<feature type="region of interest" description="Disordered" evidence="1">
    <location>
        <begin position="434"/>
        <end position="737"/>
    </location>
</feature>
<dbReference type="SUPFAM" id="SSF68906">
    <property type="entry name" value="SAP domain"/>
    <property type="match status" value="1"/>
</dbReference>
<evidence type="ECO:0000313" key="3">
    <source>
        <dbReference type="EMBL" id="TFK99304.1"/>
    </source>
</evidence>
<feature type="region of interest" description="Disordered" evidence="1">
    <location>
        <begin position="387"/>
        <end position="407"/>
    </location>
</feature>
<evidence type="ECO:0000313" key="4">
    <source>
        <dbReference type="Proteomes" id="UP000305067"/>
    </source>
</evidence>
<dbReference type="InterPro" id="IPR036361">
    <property type="entry name" value="SAP_dom_sf"/>
</dbReference>
<dbReference type="SMART" id="SM00513">
    <property type="entry name" value="SAP"/>
    <property type="match status" value="1"/>
</dbReference>
<feature type="compositionally biased region" description="Low complexity" evidence="1">
    <location>
        <begin position="656"/>
        <end position="682"/>
    </location>
</feature>
<feature type="compositionally biased region" description="Low complexity" evidence="1">
    <location>
        <begin position="757"/>
        <end position="770"/>
    </location>
</feature>
<protein>
    <recommendedName>
        <fullName evidence="2">SAP domain-containing protein</fullName>
    </recommendedName>
</protein>
<feature type="domain" description="SAP" evidence="2">
    <location>
        <begin position="14"/>
        <end position="48"/>
    </location>
</feature>
<feature type="compositionally biased region" description="Low complexity" evidence="1">
    <location>
        <begin position="594"/>
        <end position="609"/>
    </location>
</feature>
<keyword evidence="4" id="KW-1185">Reference proteome</keyword>
<feature type="region of interest" description="Disordered" evidence="1">
    <location>
        <begin position="140"/>
        <end position="210"/>
    </location>
</feature>
<dbReference type="Proteomes" id="UP000305067">
    <property type="component" value="Unassembled WGS sequence"/>
</dbReference>
<dbReference type="Pfam" id="PF02037">
    <property type="entry name" value="SAP"/>
    <property type="match status" value="1"/>
</dbReference>
<dbReference type="PROSITE" id="PS50800">
    <property type="entry name" value="SAP"/>
    <property type="match status" value="1"/>
</dbReference>
<dbReference type="STRING" id="1884261.A0A5C3QB60"/>
<gene>
    <name evidence="3" type="ORF">BDV98DRAFT_584293</name>
</gene>
<feature type="region of interest" description="Disordered" evidence="1">
    <location>
        <begin position="810"/>
        <end position="912"/>
    </location>
</feature>
<feature type="region of interest" description="Disordered" evidence="1">
    <location>
        <begin position="268"/>
        <end position="359"/>
    </location>
</feature>
<dbReference type="Gene3D" id="1.10.720.30">
    <property type="entry name" value="SAP domain"/>
    <property type="match status" value="1"/>
</dbReference>
<accession>A0A5C3QB60</accession>
<organism evidence="3 4">
    <name type="scientific">Pterulicium gracile</name>
    <dbReference type="NCBI Taxonomy" id="1884261"/>
    <lineage>
        <taxon>Eukaryota</taxon>
        <taxon>Fungi</taxon>
        <taxon>Dikarya</taxon>
        <taxon>Basidiomycota</taxon>
        <taxon>Agaricomycotina</taxon>
        <taxon>Agaricomycetes</taxon>
        <taxon>Agaricomycetidae</taxon>
        <taxon>Agaricales</taxon>
        <taxon>Pleurotineae</taxon>
        <taxon>Pterulaceae</taxon>
        <taxon>Pterulicium</taxon>
    </lineage>
</organism>
<proteinExistence type="predicted"/>
<feature type="compositionally biased region" description="Gly residues" evidence="1">
    <location>
        <begin position="771"/>
        <end position="780"/>
    </location>
</feature>
<feature type="compositionally biased region" description="Basic and acidic residues" evidence="1">
    <location>
        <begin position="74"/>
        <end position="93"/>
    </location>
</feature>
<name>A0A5C3QB60_9AGAR</name>
<sequence>MSTTTQILFNSPALHSLKYEQLQKLCKIHSIKASGKKTDLIDKLKKHAGTLPRDSPLSIAARSEDLDDDDGEDEGFHEGHVRESQQWEAMERIEEVDEPPSRSGSMKSRTGEFGTSNSKLSIITASSLSLKALTNSFGFKKATSKPAPPPAPPANDELAQRSIPYSSIPPSLEKDLPQADHFVLSTLDPPPHPHHVPGHASRPGVPAEPDARLSLSAVPNTPFKNSAAPGKTTTIRLVSSNAVRDSFGTPQLRPFKTTFDLDMGEFSPSRNMFGGKESLYPELPQVPDDDQGSDVDMPGGFGFDASSSSRTTKPLPPRASLAPPRDSLAPPTPTKDPAPAPFVFGAPSTSTGAPRFSFSSPAPAITKQAVLDEMNARLAAQGVPTIDSSTLLDGQNKGAATRMSTVNPTATTTRFEAAHQKDVDGMESIQAWAERRQGGNKRKSSAVAIDDRGRSSKAGRISAKPISEEPMDGERRKSKRVRLSVDQGTFDATEVVDEEEEARKVKEREAVRRVLEKKKEKRRSSLGGGKAPPPKKKFGLFSGVKSLVQNVWGRGGSSKPAAPPPPPPFKIVAKKPSMGPPPPRPSNQGHARQSGTSGRMSTTSTAASSKFKADESKARVSSLGAKNRLAMNAVAGPSRPSAQGNGTGTSRVSSLGSRAGKAGAGTGAADSSLAKADSSTASINPPTTSKRTSRLFAPTASSLAKQAGNGSFTRQSGANTLDTQHHAAQSPLRLTSPAQCRTKKTTLDLDLDAFPKVPTTVPGSTSTVGENGTGNGGGSIGRSTSGRRPRISRTKVIARLAEKRELVGSGKKLVAKPNANRLSGNASRLSGNTSRLSGNARLSGPGKTRSSLGAGVNAKGGMGMRSSDVGDAVRMAKKRELRRKSEWERRRGAGENSSMGTGRGEGDMNVDT</sequence>
<dbReference type="AlphaFoldDB" id="A0A5C3QB60"/>
<evidence type="ECO:0000256" key="1">
    <source>
        <dbReference type="SAM" id="MobiDB-lite"/>
    </source>
</evidence>
<feature type="compositionally biased region" description="Low complexity" evidence="1">
    <location>
        <begin position="318"/>
        <end position="329"/>
    </location>
</feature>